<evidence type="ECO:0000256" key="7">
    <source>
        <dbReference type="RuleBase" id="RU365071"/>
    </source>
</evidence>
<keyword evidence="6 7" id="KW-0539">Nucleus</keyword>
<dbReference type="OrthoDB" id="361242at2759"/>
<evidence type="ECO:0000313" key="11">
    <source>
        <dbReference type="Proteomes" id="UP001151287"/>
    </source>
</evidence>
<keyword evidence="3 7" id="KW-0227">DNA damage</keyword>
<comment type="function">
    <text evidence="7">Component of the SMC5-SMC6 complex, that promotes sister chromatid alignment after DNA damage and facilitates double-stranded DNA breaks (DSBs) repair via homologous recombination between sister chromatids.</text>
</comment>
<dbReference type="PANTHER" id="PTHR16140:SF0">
    <property type="entry name" value="NON-STRUCTURAL MAINTENANCE OF CHROMOSOMES ELEMENT 4"/>
    <property type="match status" value="1"/>
</dbReference>
<proteinExistence type="inferred from homology"/>
<feature type="region of interest" description="Disordered" evidence="8">
    <location>
        <begin position="183"/>
        <end position="203"/>
    </location>
</feature>
<feature type="region of interest" description="Disordered" evidence="8">
    <location>
        <begin position="1"/>
        <end position="39"/>
    </location>
</feature>
<feature type="region of interest" description="Disordered" evidence="8">
    <location>
        <begin position="345"/>
        <end position="373"/>
    </location>
</feature>
<evidence type="ECO:0000259" key="9">
    <source>
        <dbReference type="Pfam" id="PF08743"/>
    </source>
</evidence>
<dbReference type="AlphaFoldDB" id="A0A9Q0D0U5"/>
<name>A0A9Q0D0U5_9POAL</name>
<organism evidence="10 11">
    <name type="scientific">Rhynchospora breviuscula</name>
    <dbReference type="NCBI Taxonomy" id="2022672"/>
    <lineage>
        <taxon>Eukaryota</taxon>
        <taxon>Viridiplantae</taxon>
        <taxon>Streptophyta</taxon>
        <taxon>Embryophyta</taxon>
        <taxon>Tracheophyta</taxon>
        <taxon>Spermatophyta</taxon>
        <taxon>Magnoliopsida</taxon>
        <taxon>Liliopsida</taxon>
        <taxon>Poales</taxon>
        <taxon>Cyperaceae</taxon>
        <taxon>Cyperoideae</taxon>
        <taxon>Rhynchosporeae</taxon>
        <taxon>Rhynchospora</taxon>
    </lineage>
</organism>
<protein>
    <recommendedName>
        <fullName evidence="7">Non-structural maintenance of chromosomes element 4</fullName>
    </recommendedName>
</protein>
<keyword evidence="5 7" id="KW-0234">DNA repair</keyword>
<dbReference type="Proteomes" id="UP001151287">
    <property type="component" value="Unassembled WGS sequence"/>
</dbReference>
<evidence type="ECO:0000256" key="8">
    <source>
        <dbReference type="SAM" id="MobiDB-lite"/>
    </source>
</evidence>
<comment type="similarity">
    <text evidence="2 7">Belongs to the NSE4 family.</text>
</comment>
<dbReference type="GO" id="GO:0030915">
    <property type="term" value="C:Smc5-Smc6 complex"/>
    <property type="evidence" value="ECO:0007669"/>
    <property type="project" value="UniProtKB-UniRule"/>
</dbReference>
<keyword evidence="11" id="KW-1185">Reference proteome</keyword>
<evidence type="ECO:0000256" key="2">
    <source>
        <dbReference type="ARBA" id="ARBA00008997"/>
    </source>
</evidence>
<evidence type="ECO:0000313" key="10">
    <source>
        <dbReference type="EMBL" id="KAJ1703428.1"/>
    </source>
</evidence>
<keyword evidence="4 7" id="KW-0233">DNA recombination</keyword>
<dbReference type="EMBL" id="JAMQYH010000001">
    <property type="protein sequence ID" value="KAJ1703428.1"/>
    <property type="molecule type" value="Genomic_DNA"/>
</dbReference>
<evidence type="ECO:0000256" key="5">
    <source>
        <dbReference type="ARBA" id="ARBA00023204"/>
    </source>
</evidence>
<dbReference type="GO" id="GO:0005634">
    <property type="term" value="C:nucleus"/>
    <property type="evidence" value="ECO:0007669"/>
    <property type="project" value="UniProtKB-SubCell"/>
</dbReference>
<evidence type="ECO:0000256" key="4">
    <source>
        <dbReference type="ARBA" id="ARBA00023172"/>
    </source>
</evidence>
<feature type="compositionally biased region" description="Basic residues" evidence="8">
    <location>
        <begin position="364"/>
        <end position="373"/>
    </location>
</feature>
<comment type="subcellular location">
    <subcellularLocation>
        <location evidence="1 7">Nucleus</location>
    </subcellularLocation>
</comment>
<evidence type="ECO:0000256" key="3">
    <source>
        <dbReference type="ARBA" id="ARBA00022763"/>
    </source>
</evidence>
<accession>A0A9Q0D0U5</accession>
<feature type="domain" description="Non-structural maintenance of chromosome element 4 C-terminal" evidence="9">
    <location>
        <begin position="225"/>
        <end position="312"/>
    </location>
</feature>
<dbReference type="InterPro" id="IPR027786">
    <property type="entry name" value="Nse4/EID"/>
</dbReference>
<dbReference type="GO" id="GO:0006281">
    <property type="term" value="P:DNA repair"/>
    <property type="evidence" value="ECO:0007669"/>
    <property type="project" value="UniProtKB-UniRule"/>
</dbReference>
<dbReference type="GO" id="GO:0006310">
    <property type="term" value="P:DNA recombination"/>
    <property type="evidence" value="ECO:0007669"/>
    <property type="project" value="UniProtKB-UniRule"/>
</dbReference>
<dbReference type="Pfam" id="PF08743">
    <property type="entry name" value="Nse4_C"/>
    <property type="match status" value="1"/>
</dbReference>
<dbReference type="PANTHER" id="PTHR16140">
    <property type="entry name" value="NON-STRUCTURAL MAINTENANCE OF CHROMOSOMES ELEMENT 4"/>
    <property type="match status" value="1"/>
</dbReference>
<comment type="caution">
    <text evidence="10">The sequence shown here is derived from an EMBL/GenBank/DDBJ whole genome shotgun (WGS) entry which is preliminary data.</text>
</comment>
<evidence type="ECO:0000256" key="1">
    <source>
        <dbReference type="ARBA" id="ARBA00004123"/>
    </source>
</evidence>
<sequence length="373" mass="42208">MARATKKGRMEEEEEEVAEERESGESESSESESQKMADRRILRSRYLKMKNMINDEKDDMVNAESTKFQAIITEVESLHQFVQKPREQVADAEALLDIASTLVTSVRSHSSEGITPSDFVTALLEKFGQKNNPLNDEIGCPIAFNWTDLGYSVSHVFMAGSGCCTMNGPMNTEVKQRKVVNQRQRTKRANESTCPEELGEREESKTDTDINMLAIFEVLRKKKGVRLENLVLNRNSFAQTVENIFALSFLVKDGRVEISVNDSGHHLVSPRNAPAASAVASGEVSYSHFVFRFDFKDWKLMKEIVEVGEELMPHRNCSIANPTEIEAAKQRTPIRKFTRNRGLVMQDDSSRVDESPEFAGSTNSRKRRLVFQE</sequence>
<gene>
    <name evidence="10" type="ORF">LUZ63_003207</name>
</gene>
<reference evidence="10" key="1">
    <citation type="journal article" date="2022" name="Cell">
        <title>Repeat-based holocentromeres influence genome architecture and karyotype evolution.</title>
        <authorList>
            <person name="Hofstatter P.G."/>
            <person name="Thangavel G."/>
            <person name="Lux T."/>
            <person name="Neumann P."/>
            <person name="Vondrak T."/>
            <person name="Novak P."/>
            <person name="Zhang M."/>
            <person name="Costa L."/>
            <person name="Castellani M."/>
            <person name="Scott A."/>
            <person name="Toegelov H."/>
            <person name="Fuchs J."/>
            <person name="Mata-Sucre Y."/>
            <person name="Dias Y."/>
            <person name="Vanzela A.L.L."/>
            <person name="Huettel B."/>
            <person name="Almeida C.C.S."/>
            <person name="Simkova H."/>
            <person name="Souza G."/>
            <person name="Pedrosa-Harand A."/>
            <person name="Macas J."/>
            <person name="Mayer K.F.X."/>
            <person name="Houben A."/>
            <person name="Marques A."/>
        </authorList>
    </citation>
    <scope>NUCLEOTIDE SEQUENCE</scope>
    <source>
        <strain evidence="10">RhyBre1mFocal</strain>
    </source>
</reference>
<comment type="subunit">
    <text evidence="7">Component of the SMC5-SMC6 complex.</text>
</comment>
<dbReference type="InterPro" id="IPR014854">
    <property type="entry name" value="Nse4_C"/>
</dbReference>
<evidence type="ECO:0000256" key="6">
    <source>
        <dbReference type="ARBA" id="ARBA00023242"/>
    </source>
</evidence>